<sequence>MNTEALFQPVQLGQLSLNNRIVMPPMTRSRASQPGNVANDMMAAYYAQRASAGLIVAEGTQISPMGQGYAWTPGIYTPEQIMGWKKVTDAVHEQGGAIFAQLWHVGRVTHPDNIGGEQPISSSALKAENVKVFIDNGTDAPGFVDVVEPRAMTKADIQIVIDQYRQAAVNAMEAGFDGIELHAANGYLINQFIDSEANNRTDEYGGSIENRLRFLGEVVAAMTDAIGADRVGVRLAPFTSLNGTVDATPVETYTAAAALLDSLNVVYVHIAEVDWDDAPDTPMAFKHAVREAYKGVLIYAGRYDAEKAESALQEGWADMIGFGRPFIANPDLPSRIQHGYPLAMHDPNTLFGGAEQGLTDYPAYTSA</sequence>
<organism evidence="5 6">
    <name type="scientific">Photobacterium aphoticum</name>
    <dbReference type="NCBI Taxonomy" id="754436"/>
    <lineage>
        <taxon>Bacteria</taxon>
        <taxon>Pseudomonadati</taxon>
        <taxon>Pseudomonadota</taxon>
        <taxon>Gammaproteobacteria</taxon>
        <taxon>Vibrionales</taxon>
        <taxon>Vibrionaceae</taxon>
        <taxon>Photobacterium</taxon>
    </lineage>
</organism>
<comment type="cofactor">
    <cofactor evidence="1">
        <name>FMN</name>
        <dbReference type="ChEBI" id="CHEBI:58210"/>
    </cofactor>
</comment>
<dbReference type="GO" id="GO:0010181">
    <property type="term" value="F:FMN binding"/>
    <property type="evidence" value="ECO:0007669"/>
    <property type="project" value="InterPro"/>
</dbReference>
<evidence type="ECO:0000256" key="1">
    <source>
        <dbReference type="ARBA" id="ARBA00001917"/>
    </source>
</evidence>
<dbReference type="GO" id="GO:0016628">
    <property type="term" value="F:oxidoreductase activity, acting on the CH-CH group of donors, NAD or NADP as acceptor"/>
    <property type="evidence" value="ECO:0007669"/>
    <property type="project" value="UniProtKB-ARBA"/>
</dbReference>
<keyword evidence="3" id="KW-0560">Oxidoreductase</keyword>
<dbReference type="GO" id="GO:0005829">
    <property type="term" value="C:cytosol"/>
    <property type="evidence" value="ECO:0007669"/>
    <property type="project" value="UniProtKB-ARBA"/>
</dbReference>
<dbReference type="InterPro" id="IPR001155">
    <property type="entry name" value="OxRdtase_FMN_N"/>
</dbReference>
<dbReference type="PATRIC" id="fig|754436.4.peg.3316"/>
<dbReference type="OrthoDB" id="8523426at2"/>
<dbReference type="Pfam" id="PF00724">
    <property type="entry name" value="Oxidored_FMN"/>
    <property type="match status" value="1"/>
</dbReference>
<gene>
    <name evidence="5" type="ORF">ABT58_15655</name>
</gene>
<comment type="similarity">
    <text evidence="2">Belongs to the NADH:flavin oxidoreductase/NADH oxidase family.</text>
</comment>
<dbReference type="CDD" id="cd02933">
    <property type="entry name" value="OYE_like_FMN"/>
    <property type="match status" value="1"/>
</dbReference>
<dbReference type="InterPro" id="IPR045247">
    <property type="entry name" value="Oye-like"/>
</dbReference>
<dbReference type="RefSeq" id="WP_047875408.1">
    <property type="nucleotide sequence ID" value="NZ_BMYC01000003.1"/>
</dbReference>
<dbReference type="Gene3D" id="3.20.20.70">
    <property type="entry name" value="Aldolase class I"/>
    <property type="match status" value="1"/>
</dbReference>
<dbReference type="FunFam" id="3.20.20.70:FF:000059">
    <property type="entry name" value="N-ethylmaleimide reductase, FMN-linked"/>
    <property type="match status" value="1"/>
</dbReference>
<dbReference type="PANTHER" id="PTHR22893">
    <property type="entry name" value="NADH OXIDOREDUCTASE-RELATED"/>
    <property type="match status" value="1"/>
</dbReference>
<proteinExistence type="inferred from homology"/>
<name>A0A0J1GJT2_9GAMM</name>
<keyword evidence="6" id="KW-1185">Reference proteome</keyword>
<evidence type="ECO:0000313" key="6">
    <source>
        <dbReference type="Proteomes" id="UP000036426"/>
    </source>
</evidence>
<evidence type="ECO:0000256" key="2">
    <source>
        <dbReference type="ARBA" id="ARBA00005979"/>
    </source>
</evidence>
<evidence type="ECO:0000313" key="5">
    <source>
        <dbReference type="EMBL" id="KLU99944.1"/>
    </source>
</evidence>
<dbReference type="SUPFAM" id="SSF51395">
    <property type="entry name" value="FMN-linked oxidoreductases"/>
    <property type="match status" value="1"/>
</dbReference>
<feature type="domain" description="NADH:flavin oxidoreductase/NADH oxidase N-terminal" evidence="4">
    <location>
        <begin position="6"/>
        <end position="341"/>
    </location>
</feature>
<accession>A0A0J1GJT2</accession>
<evidence type="ECO:0000256" key="3">
    <source>
        <dbReference type="ARBA" id="ARBA00023002"/>
    </source>
</evidence>
<dbReference type="AlphaFoldDB" id="A0A0J1GJT2"/>
<dbReference type="PANTHER" id="PTHR22893:SF91">
    <property type="entry name" value="NADPH DEHYDROGENASE 2-RELATED"/>
    <property type="match status" value="1"/>
</dbReference>
<reference evidence="5 6" key="1">
    <citation type="submission" date="2015-05" db="EMBL/GenBank/DDBJ databases">
        <title>Photobacterium galathea sp. nov.</title>
        <authorList>
            <person name="Machado H."/>
            <person name="Gram L."/>
        </authorList>
    </citation>
    <scope>NUCLEOTIDE SEQUENCE [LARGE SCALE GENOMIC DNA]</scope>
    <source>
        <strain evidence="5 6">DSM 25995</strain>
    </source>
</reference>
<dbReference type="EMBL" id="LDOV01000027">
    <property type="protein sequence ID" value="KLU99944.1"/>
    <property type="molecule type" value="Genomic_DNA"/>
</dbReference>
<dbReference type="Proteomes" id="UP000036426">
    <property type="component" value="Unassembled WGS sequence"/>
</dbReference>
<comment type="caution">
    <text evidence="5">The sequence shown here is derived from an EMBL/GenBank/DDBJ whole genome shotgun (WGS) entry which is preliminary data.</text>
</comment>
<evidence type="ECO:0000259" key="4">
    <source>
        <dbReference type="Pfam" id="PF00724"/>
    </source>
</evidence>
<protein>
    <submittedName>
        <fullName evidence="5">N-ethylmaleimide reductase</fullName>
    </submittedName>
</protein>
<dbReference type="InterPro" id="IPR013785">
    <property type="entry name" value="Aldolase_TIM"/>
</dbReference>